<dbReference type="AlphaFoldDB" id="A0A243RP12"/>
<keyword evidence="1" id="KW-0812">Transmembrane</keyword>
<sequence>MIHHVPRPSIWAGIWAVIRLFLTALDDLVAALAGARPLRYDARDSARVIGDAYRTGKHHVADADVIDDDEEDER</sequence>
<dbReference type="EMBL" id="NGFP01000066">
    <property type="protein sequence ID" value="OUC96061.1"/>
    <property type="molecule type" value="Genomic_DNA"/>
</dbReference>
<keyword evidence="1" id="KW-0472">Membrane</keyword>
<evidence type="ECO:0000313" key="3">
    <source>
        <dbReference type="Proteomes" id="UP000194761"/>
    </source>
</evidence>
<gene>
    <name evidence="2" type="ORF">CA984_16410</name>
</gene>
<evidence type="ECO:0000256" key="1">
    <source>
        <dbReference type="SAM" id="Phobius"/>
    </source>
</evidence>
<accession>A0A243RP12</accession>
<dbReference type="Proteomes" id="UP000194761">
    <property type="component" value="Unassembled WGS sequence"/>
</dbReference>
<dbReference type="RefSeq" id="WP_086573107.1">
    <property type="nucleotide sequence ID" value="NZ_NGFP01000066.1"/>
</dbReference>
<keyword evidence="1" id="KW-1133">Transmembrane helix</keyword>
<name>A0A243RP12_9ACTN</name>
<organism evidence="2 3">
    <name type="scientific">Streptosporangium minutum</name>
    <dbReference type="NCBI Taxonomy" id="569862"/>
    <lineage>
        <taxon>Bacteria</taxon>
        <taxon>Bacillati</taxon>
        <taxon>Actinomycetota</taxon>
        <taxon>Actinomycetes</taxon>
        <taxon>Streptosporangiales</taxon>
        <taxon>Streptosporangiaceae</taxon>
        <taxon>Streptosporangium</taxon>
    </lineage>
</organism>
<feature type="transmembrane region" description="Helical" evidence="1">
    <location>
        <begin position="12"/>
        <end position="33"/>
    </location>
</feature>
<protein>
    <submittedName>
        <fullName evidence="2">Uncharacterized protein</fullName>
    </submittedName>
</protein>
<comment type="caution">
    <text evidence="2">The sequence shown here is derived from an EMBL/GenBank/DDBJ whole genome shotgun (WGS) entry which is preliminary data.</text>
</comment>
<evidence type="ECO:0000313" key="2">
    <source>
        <dbReference type="EMBL" id="OUC96061.1"/>
    </source>
</evidence>
<reference evidence="2 3" key="1">
    <citation type="submission" date="2017-05" db="EMBL/GenBank/DDBJ databases">
        <title>Biotechnological potential of actinobacteria isolated from South African environments.</title>
        <authorList>
            <person name="Le Roes-Hill M."/>
            <person name="Prins A."/>
            <person name="Durrell K.A."/>
        </authorList>
    </citation>
    <scope>NUCLEOTIDE SEQUENCE [LARGE SCALE GENOMIC DNA]</scope>
    <source>
        <strain evidence="2">M26</strain>
    </source>
</reference>
<proteinExistence type="predicted"/>
<keyword evidence="3" id="KW-1185">Reference proteome</keyword>